<dbReference type="PRINTS" id="PR00050">
    <property type="entry name" value="COLDSHOCK"/>
</dbReference>
<comment type="caution">
    <text evidence="2">The sequence shown here is derived from an EMBL/GenBank/DDBJ whole genome shotgun (WGS) entry which is preliminary data.</text>
</comment>
<evidence type="ECO:0000313" key="3">
    <source>
        <dbReference type="Proteomes" id="UP001427805"/>
    </source>
</evidence>
<dbReference type="EMBL" id="JBDIZK010000015">
    <property type="protein sequence ID" value="MEN3749619.1"/>
    <property type="molecule type" value="Genomic_DNA"/>
</dbReference>
<dbReference type="InterPro" id="IPR002059">
    <property type="entry name" value="CSP_DNA-bd"/>
</dbReference>
<dbReference type="RefSeq" id="WP_346248664.1">
    <property type="nucleotide sequence ID" value="NZ_JBDIZK010000015.1"/>
</dbReference>
<dbReference type="CDD" id="cd04458">
    <property type="entry name" value="CSP_CDS"/>
    <property type="match status" value="1"/>
</dbReference>
<protein>
    <submittedName>
        <fullName evidence="2">Cold shock domain-containing protein</fullName>
    </submittedName>
</protein>
<name>A0ABV0BDK2_9SPHN</name>
<sequence length="88" mass="9246">MINGTVHFYHSASGFGIIRRDRGGPDAFVHVDALNAAGLTALSPGQRLTFELRTDARGQTCAHGLACVQDIGVDDVVSAAPDVIRGIE</sequence>
<dbReference type="InterPro" id="IPR012340">
    <property type="entry name" value="NA-bd_OB-fold"/>
</dbReference>
<feature type="domain" description="CSD" evidence="1">
    <location>
        <begin position="1"/>
        <end position="70"/>
    </location>
</feature>
<dbReference type="SUPFAM" id="SSF50249">
    <property type="entry name" value="Nucleic acid-binding proteins"/>
    <property type="match status" value="1"/>
</dbReference>
<reference evidence="2 3" key="1">
    <citation type="submission" date="2024-05" db="EMBL/GenBank/DDBJ databases">
        <title>Sphingomonas sp. HF-S3 16S ribosomal RNA gene Genome sequencing and assembly.</title>
        <authorList>
            <person name="Lee H."/>
        </authorList>
    </citation>
    <scope>NUCLEOTIDE SEQUENCE [LARGE SCALE GENOMIC DNA]</scope>
    <source>
        <strain evidence="2 3">HF-S3</strain>
    </source>
</reference>
<evidence type="ECO:0000313" key="2">
    <source>
        <dbReference type="EMBL" id="MEN3749619.1"/>
    </source>
</evidence>
<dbReference type="Gene3D" id="2.40.50.140">
    <property type="entry name" value="Nucleic acid-binding proteins"/>
    <property type="match status" value="1"/>
</dbReference>
<accession>A0ABV0BDK2</accession>
<dbReference type="Pfam" id="PF00313">
    <property type="entry name" value="CSD"/>
    <property type="match status" value="1"/>
</dbReference>
<proteinExistence type="predicted"/>
<evidence type="ECO:0000259" key="1">
    <source>
        <dbReference type="PROSITE" id="PS51857"/>
    </source>
</evidence>
<dbReference type="PROSITE" id="PS51857">
    <property type="entry name" value="CSD_2"/>
    <property type="match status" value="1"/>
</dbReference>
<dbReference type="Proteomes" id="UP001427805">
    <property type="component" value="Unassembled WGS sequence"/>
</dbReference>
<keyword evidence="3" id="KW-1185">Reference proteome</keyword>
<organism evidence="2 3">
    <name type="scientific">Sphingomonas rustica</name>
    <dbReference type="NCBI Taxonomy" id="3103142"/>
    <lineage>
        <taxon>Bacteria</taxon>
        <taxon>Pseudomonadati</taxon>
        <taxon>Pseudomonadota</taxon>
        <taxon>Alphaproteobacteria</taxon>
        <taxon>Sphingomonadales</taxon>
        <taxon>Sphingomonadaceae</taxon>
        <taxon>Sphingomonas</taxon>
    </lineage>
</organism>
<gene>
    <name evidence="2" type="ORF">TPR58_20770</name>
</gene>